<accession>A0ABW5QHZ1</accession>
<comment type="caution">
    <text evidence="7">The sequence shown here is derived from an EMBL/GenBank/DDBJ whole genome shotgun (WGS) entry which is preliminary data.</text>
</comment>
<feature type="domain" description="Outer membrane protein beta-barrel" evidence="6">
    <location>
        <begin position="5"/>
        <end position="218"/>
    </location>
</feature>
<evidence type="ECO:0000256" key="4">
    <source>
        <dbReference type="ARBA" id="ARBA00023237"/>
    </source>
</evidence>
<dbReference type="Pfam" id="PF13505">
    <property type="entry name" value="OMP_b-brl"/>
    <property type="match status" value="1"/>
</dbReference>
<organism evidence="7 8">
    <name type="scientific">Devosia albogilva</name>
    <dbReference type="NCBI Taxonomy" id="429726"/>
    <lineage>
        <taxon>Bacteria</taxon>
        <taxon>Pseudomonadati</taxon>
        <taxon>Pseudomonadota</taxon>
        <taxon>Alphaproteobacteria</taxon>
        <taxon>Hyphomicrobiales</taxon>
        <taxon>Devosiaceae</taxon>
        <taxon>Devosia</taxon>
    </lineage>
</organism>
<evidence type="ECO:0000313" key="8">
    <source>
        <dbReference type="Proteomes" id="UP001597521"/>
    </source>
</evidence>
<keyword evidence="3" id="KW-0472">Membrane</keyword>
<evidence type="ECO:0000256" key="3">
    <source>
        <dbReference type="ARBA" id="ARBA00023136"/>
    </source>
</evidence>
<evidence type="ECO:0000256" key="1">
    <source>
        <dbReference type="ARBA" id="ARBA00004442"/>
    </source>
</evidence>
<reference evidence="8" key="1">
    <citation type="journal article" date="2019" name="Int. J. Syst. Evol. Microbiol.">
        <title>The Global Catalogue of Microorganisms (GCM) 10K type strain sequencing project: providing services to taxonomists for standard genome sequencing and annotation.</title>
        <authorList>
            <consortium name="The Broad Institute Genomics Platform"/>
            <consortium name="The Broad Institute Genome Sequencing Center for Infectious Disease"/>
            <person name="Wu L."/>
            <person name="Ma J."/>
        </authorList>
    </citation>
    <scope>NUCLEOTIDE SEQUENCE [LARGE SCALE GENOMIC DNA]</scope>
    <source>
        <strain evidence="8">CCM 7427</strain>
    </source>
</reference>
<evidence type="ECO:0000256" key="5">
    <source>
        <dbReference type="ARBA" id="ARBA00038306"/>
    </source>
</evidence>
<comment type="similarity">
    <text evidence="5">Belongs to the Omp25/RopB family.</text>
</comment>
<dbReference type="EMBL" id="JBHUNP010000001">
    <property type="protein sequence ID" value="MFD2647398.1"/>
    <property type="molecule type" value="Genomic_DNA"/>
</dbReference>
<dbReference type="Gene3D" id="2.40.160.20">
    <property type="match status" value="1"/>
</dbReference>
<dbReference type="PANTHER" id="PTHR34001:SF3">
    <property type="entry name" value="BLL7405 PROTEIN"/>
    <property type="match status" value="1"/>
</dbReference>
<dbReference type="SUPFAM" id="SSF56925">
    <property type="entry name" value="OMPA-like"/>
    <property type="match status" value="1"/>
</dbReference>
<sequence>MAVATLPAMAADLVIDAPGYYTDPGFDWSGFYAGLSAGYGSGNARSVSDGTGIVTDVPLNGGLLGVTLGANAQFDGFVLGAEGDVMWSGVSGTAVCVGTPAFNCNANVDWLGSIRARAGVTMDNVLLFATGGLAIAGGTGTVTPPAAGITNTYSDTYVGWTLGAGVEVAVTESVSVKAEYGYYDLGSRTAPVGTLASAQTVTSNPVVHVVKAGLNFHF</sequence>
<proteinExistence type="inferred from homology"/>
<dbReference type="PANTHER" id="PTHR34001">
    <property type="entry name" value="BLL7405 PROTEIN"/>
    <property type="match status" value="1"/>
</dbReference>
<dbReference type="InterPro" id="IPR051692">
    <property type="entry name" value="OMP-like"/>
</dbReference>
<comment type="subcellular location">
    <subcellularLocation>
        <location evidence="1">Cell outer membrane</location>
    </subcellularLocation>
</comment>
<dbReference type="InterPro" id="IPR027385">
    <property type="entry name" value="Beta-barrel_OMP"/>
</dbReference>
<dbReference type="RefSeq" id="WP_386832425.1">
    <property type="nucleotide sequence ID" value="NZ_JBHUNP010000001.1"/>
</dbReference>
<evidence type="ECO:0000313" key="7">
    <source>
        <dbReference type="EMBL" id="MFD2647398.1"/>
    </source>
</evidence>
<keyword evidence="8" id="KW-1185">Reference proteome</keyword>
<gene>
    <name evidence="7" type="ORF">ACFSX5_06245</name>
</gene>
<dbReference type="Proteomes" id="UP001597521">
    <property type="component" value="Unassembled WGS sequence"/>
</dbReference>
<evidence type="ECO:0000259" key="6">
    <source>
        <dbReference type="Pfam" id="PF13505"/>
    </source>
</evidence>
<dbReference type="InterPro" id="IPR011250">
    <property type="entry name" value="OMP/PagP_B-barrel"/>
</dbReference>
<protein>
    <submittedName>
        <fullName evidence="7">Outer membrane protein</fullName>
    </submittedName>
</protein>
<keyword evidence="2" id="KW-0732">Signal</keyword>
<keyword evidence="4" id="KW-0998">Cell outer membrane</keyword>
<name>A0ABW5QHZ1_9HYPH</name>
<evidence type="ECO:0000256" key="2">
    <source>
        <dbReference type="ARBA" id="ARBA00022729"/>
    </source>
</evidence>